<organism evidence="2 3">
    <name type="scientific">Bacillus cereus</name>
    <dbReference type="NCBI Taxonomy" id="1396"/>
    <lineage>
        <taxon>Bacteria</taxon>
        <taxon>Bacillati</taxon>
        <taxon>Bacillota</taxon>
        <taxon>Bacilli</taxon>
        <taxon>Bacillales</taxon>
        <taxon>Bacillaceae</taxon>
        <taxon>Bacillus</taxon>
        <taxon>Bacillus cereus group</taxon>
    </lineage>
</organism>
<feature type="transmembrane region" description="Helical" evidence="1">
    <location>
        <begin position="36"/>
        <end position="61"/>
    </location>
</feature>
<evidence type="ECO:0000256" key="1">
    <source>
        <dbReference type="SAM" id="Phobius"/>
    </source>
</evidence>
<sequence length="63" mass="7055">MIFGNNSRIIDYGKNLFFFGGITKKGMSVLFIDEMLIGNVVIALNHVITITVSVLKFIIYLTT</sequence>
<proteinExistence type="predicted"/>
<comment type="caution">
    <text evidence="2">The sequence shown here is derived from an EMBL/GenBank/DDBJ whole genome shotgun (WGS) entry which is preliminary data.</text>
</comment>
<keyword evidence="1" id="KW-0472">Membrane</keyword>
<keyword evidence="1" id="KW-1133">Transmembrane helix</keyword>
<dbReference type="AlphaFoldDB" id="A0A1Q4LAZ4"/>
<accession>A0A1Q4LAZ4</accession>
<name>A0A1Q4LAZ4_BACCE</name>
<keyword evidence="1" id="KW-0812">Transmembrane</keyword>
<evidence type="ECO:0000313" key="2">
    <source>
        <dbReference type="EMBL" id="OKA36564.1"/>
    </source>
</evidence>
<evidence type="ECO:0000313" key="3">
    <source>
        <dbReference type="Proteomes" id="UP000186535"/>
    </source>
</evidence>
<dbReference type="EMBL" id="MPON01000005">
    <property type="protein sequence ID" value="OKA36564.1"/>
    <property type="molecule type" value="Genomic_DNA"/>
</dbReference>
<dbReference type="Proteomes" id="UP000186535">
    <property type="component" value="Unassembled WGS sequence"/>
</dbReference>
<reference evidence="2 3" key="1">
    <citation type="submission" date="2016-11" db="EMBL/GenBank/DDBJ databases">
        <title>Identification of Bacillus cereus isolated from egg-white.</title>
        <authorList>
            <person name="Soni A."/>
            <person name="Oey I."/>
            <person name="Silcock P."/>
            <person name="Bremer P."/>
        </authorList>
    </citation>
    <scope>NUCLEOTIDE SEQUENCE [LARGE SCALE GENOMIC DNA]</scope>
    <source>
        <strain evidence="2 3">NZAS03</strain>
    </source>
</reference>
<gene>
    <name evidence="2" type="ORF">BJR07_18075</name>
</gene>
<protein>
    <submittedName>
        <fullName evidence="2">Uncharacterized protein</fullName>
    </submittedName>
</protein>